<dbReference type="SUPFAM" id="SSF50129">
    <property type="entry name" value="GroES-like"/>
    <property type="match status" value="1"/>
</dbReference>
<dbReference type="AlphaFoldDB" id="A0A9W9TEC8"/>
<dbReference type="InterPro" id="IPR020843">
    <property type="entry name" value="ER"/>
</dbReference>
<dbReference type="PANTHER" id="PTHR45348">
    <property type="entry name" value="HYPOTHETICAL OXIDOREDUCTASE (EUROFUNG)"/>
    <property type="match status" value="1"/>
</dbReference>
<reference evidence="6" key="2">
    <citation type="journal article" date="2023" name="IMA Fungus">
        <title>Comparative genomic study of the Penicillium genus elucidates a diverse pangenome and 15 lateral gene transfer events.</title>
        <authorList>
            <person name="Petersen C."/>
            <person name="Sorensen T."/>
            <person name="Nielsen M.R."/>
            <person name="Sondergaard T.E."/>
            <person name="Sorensen J.L."/>
            <person name="Fitzpatrick D.A."/>
            <person name="Frisvad J.C."/>
            <person name="Nielsen K.L."/>
        </authorList>
    </citation>
    <scope>NUCLEOTIDE SEQUENCE</scope>
    <source>
        <strain evidence="6">IBT 19713</strain>
    </source>
</reference>
<reference evidence="6" key="1">
    <citation type="submission" date="2022-11" db="EMBL/GenBank/DDBJ databases">
        <authorList>
            <person name="Petersen C."/>
        </authorList>
    </citation>
    <scope>NUCLEOTIDE SEQUENCE</scope>
    <source>
        <strain evidence="6">IBT 19713</strain>
    </source>
</reference>
<dbReference type="GeneID" id="83205319"/>
<dbReference type="InterPro" id="IPR013154">
    <property type="entry name" value="ADH-like_N"/>
</dbReference>
<dbReference type="InterPro" id="IPR011032">
    <property type="entry name" value="GroES-like_sf"/>
</dbReference>
<keyword evidence="3" id="KW-0521">NADP</keyword>
<dbReference type="CDD" id="cd08249">
    <property type="entry name" value="enoyl_reductase_like"/>
    <property type="match status" value="1"/>
</dbReference>
<evidence type="ECO:0000259" key="5">
    <source>
        <dbReference type="SMART" id="SM00829"/>
    </source>
</evidence>
<evidence type="ECO:0000256" key="1">
    <source>
        <dbReference type="ARBA" id="ARBA00008072"/>
    </source>
</evidence>
<protein>
    <submittedName>
        <fullName evidence="6">GroES-like protein</fullName>
    </submittedName>
</protein>
<accession>A0A9W9TEC8</accession>
<dbReference type="OrthoDB" id="48317at2759"/>
<name>A0A9W9TEC8_9EURO</name>
<evidence type="ECO:0000256" key="3">
    <source>
        <dbReference type="ARBA" id="ARBA00022857"/>
    </source>
</evidence>
<sequence>MSSTTYIPRIHRALVAPGPGSIALKPIPVPPIADDQVLVRVAAVALNPSDYKLLDQSTTLGAVSGSDFAGTVVRVSSSVSHRVKVGDRICGFVFGANPGCPENGAWGQYEAATLDLCMPIPPEMDFATAASLAMGTATAGLAFRSLGLKWDGLAVDSAAQKSASDSSANEDTGKFVLVYGGATATGTLLLQFLRMAGYAPLTTCSAANFDMVIGRGALHAFDYNAPTCVDDIRTYTGERLAYVLDCIGSIDTMTLCCSAIGDQGGRYSALELYPRLLTIRRRDVVHDWILGWTLFGAEVQLAGAYHRPPMPEDWAFGKQWAEMVSQLIADGRLQAHPLEIVSGHLSMVIPSLDRLREGENERKKVVVQVQA</sequence>
<evidence type="ECO:0000313" key="7">
    <source>
        <dbReference type="Proteomes" id="UP001150941"/>
    </source>
</evidence>
<dbReference type="Gene3D" id="3.90.180.10">
    <property type="entry name" value="Medium-chain alcohol dehydrogenases, catalytic domain"/>
    <property type="match status" value="1"/>
</dbReference>
<dbReference type="GO" id="GO:0000166">
    <property type="term" value="F:nucleotide binding"/>
    <property type="evidence" value="ECO:0007669"/>
    <property type="project" value="UniProtKB-KW"/>
</dbReference>
<keyword evidence="2" id="KW-0547">Nucleotide-binding</keyword>
<organism evidence="6 7">
    <name type="scientific">Penicillium chermesinum</name>
    <dbReference type="NCBI Taxonomy" id="63820"/>
    <lineage>
        <taxon>Eukaryota</taxon>
        <taxon>Fungi</taxon>
        <taxon>Dikarya</taxon>
        <taxon>Ascomycota</taxon>
        <taxon>Pezizomycotina</taxon>
        <taxon>Eurotiomycetes</taxon>
        <taxon>Eurotiomycetidae</taxon>
        <taxon>Eurotiales</taxon>
        <taxon>Aspergillaceae</taxon>
        <taxon>Penicillium</taxon>
    </lineage>
</organism>
<proteinExistence type="inferred from homology"/>
<dbReference type="GO" id="GO:0016651">
    <property type="term" value="F:oxidoreductase activity, acting on NAD(P)H"/>
    <property type="evidence" value="ECO:0007669"/>
    <property type="project" value="InterPro"/>
</dbReference>
<evidence type="ECO:0000313" key="6">
    <source>
        <dbReference type="EMBL" id="KAJ5219516.1"/>
    </source>
</evidence>
<dbReference type="Pfam" id="PF08240">
    <property type="entry name" value="ADH_N"/>
    <property type="match status" value="1"/>
</dbReference>
<dbReference type="SMART" id="SM00829">
    <property type="entry name" value="PKS_ER"/>
    <property type="match status" value="1"/>
</dbReference>
<keyword evidence="4" id="KW-0560">Oxidoreductase</keyword>
<dbReference type="SUPFAM" id="SSF51735">
    <property type="entry name" value="NAD(P)-binding Rossmann-fold domains"/>
    <property type="match status" value="1"/>
</dbReference>
<dbReference type="InterPro" id="IPR036291">
    <property type="entry name" value="NAD(P)-bd_dom_sf"/>
</dbReference>
<evidence type="ECO:0000256" key="2">
    <source>
        <dbReference type="ARBA" id="ARBA00022741"/>
    </source>
</evidence>
<feature type="domain" description="Enoyl reductase (ER)" evidence="5">
    <location>
        <begin position="18"/>
        <end position="367"/>
    </location>
</feature>
<dbReference type="PANTHER" id="PTHR45348:SF6">
    <property type="entry name" value="TRANS-ENOYL REDUCTASE APDC"/>
    <property type="match status" value="1"/>
</dbReference>
<comment type="caution">
    <text evidence="6">The sequence shown here is derived from an EMBL/GenBank/DDBJ whole genome shotgun (WGS) entry which is preliminary data.</text>
</comment>
<dbReference type="RefSeq" id="XP_058326346.1">
    <property type="nucleotide sequence ID" value="XM_058478016.1"/>
</dbReference>
<dbReference type="EMBL" id="JAPQKS010000007">
    <property type="protein sequence ID" value="KAJ5219516.1"/>
    <property type="molecule type" value="Genomic_DNA"/>
</dbReference>
<dbReference type="Proteomes" id="UP001150941">
    <property type="component" value="Unassembled WGS sequence"/>
</dbReference>
<dbReference type="InterPro" id="IPR047122">
    <property type="entry name" value="Trans-enoyl_RdTase-like"/>
</dbReference>
<comment type="similarity">
    <text evidence="1">Belongs to the zinc-containing alcohol dehydrogenase family.</text>
</comment>
<keyword evidence="7" id="KW-1185">Reference proteome</keyword>
<dbReference type="Gene3D" id="3.40.50.720">
    <property type="entry name" value="NAD(P)-binding Rossmann-like Domain"/>
    <property type="match status" value="1"/>
</dbReference>
<evidence type="ECO:0000256" key="4">
    <source>
        <dbReference type="ARBA" id="ARBA00023002"/>
    </source>
</evidence>
<gene>
    <name evidence="6" type="ORF">N7468_008720</name>
</gene>